<feature type="domain" description="DUF5009" evidence="2">
    <location>
        <begin position="45"/>
        <end position="116"/>
    </location>
</feature>
<feature type="transmembrane region" description="Helical" evidence="1">
    <location>
        <begin position="191"/>
        <end position="211"/>
    </location>
</feature>
<feature type="transmembrane region" description="Helical" evidence="1">
    <location>
        <begin position="49"/>
        <end position="67"/>
    </location>
</feature>
<feature type="transmembrane region" description="Helical" evidence="1">
    <location>
        <begin position="284"/>
        <end position="306"/>
    </location>
</feature>
<evidence type="ECO:0000256" key="1">
    <source>
        <dbReference type="SAM" id="Phobius"/>
    </source>
</evidence>
<feature type="transmembrane region" description="Helical" evidence="1">
    <location>
        <begin position="223"/>
        <end position="244"/>
    </location>
</feature>
<feature type="transmembrane region" description="Helical" evidence="1">
    <location>
        <begin position="88"/>
        <end position="105"/>
    </location>
</feature>
<protein>
    <submittedName>
        <fullName evidence="3">DUF5009 domain-containing protein</fullName>
    </submittedName>
</protein>
<dbReference type="PANTHER" id="PTHR31061">
    <property type="entry name" value="LD22376P"/>
    <property type="match status" value="1"/>
</dbReference>
<dbReference type="EMBL" id="QZJW01000043">
    <property type="protein sequence ID" value="RJO60620.1"/>
    <property type="molecule type" value="Genomic_DNA"/>
</dbReference>
<organism evidence="3 4">
    <name type="scientific">candidate division WS5 bacterium</name>
    <dbReference type="NCBI Taxonomy" id="2093353"/>
    <lineage>
        <taxon>Bacteria</taxon>
        <taxon>candidate division WS5</taxon>
    </lineage>
</organism>
<feature type="transmembrane region" description="Helical" evidence="1">
    <location>
        <begin position="250"/>
        <end position="272"/>
    </location>
</feature>
<dbReference type="InterPro" id="IPR032176">
    <property type="entry name" value="DUF5009"/>
</dbReference>
<keyword evidence="1" id="KW-0472">Membrane</keyword>
<name>A0A419DC59_9BACT</name>
<dbReference type="AlphaFoldDB" id="A0A419DC59"/>
<evidence type="ECO:0000259" key="2">
    <source>
        <dbReference type="Pfam" id="PF16401"/>
    </source>
</evidence>
<keyword evidence="1" id="KW-1133">Transmembrane helix</keyword>
<keyword evidence="1" id="KW-0812">Transmembrane</keyword>
<feature type="transmembrane region" description="Helical" evidence="1">
    <location>
        <begin position="12"/>
        <end position="29"/>
    </location>
</feature>
<sequence length="366" mass="41222">MQSVNRLISIDVFRGITIAGMIIVNNPGSMDIYPFLTHGRWNQWTLTDLVFPFFLFIVGAVIPFSLASRQSSFTERRKLYLHIVKRTILLFGLGLVINSFPYFYLSRIPGVLQRIALCYFFATITTVRLRARGVAVTAVVLLLLYWLLMKLVPVPGYGAGVLTRQGNLAFYIDNLLMHGHLLEPSWDPEGLLSTIPAISTTLIGVLSGHLLRSQMGHRDKVVLLLMFGIGGIAAGLIMDIWFPINKNLWSPSYAVFTAGIALCCLSICYWLIDAKGHQRWCFPFMIYGTNAISVYVLSSIVARAIYLKALNLSDGSVVGLKDYIFNKFFASWASPFNASLFYALTYALIWLGFAWFLYRKKIIIKI</sequence>
<proteinExistence type="predicted"/>
<gene>
    <name evidence="3" type="ORF">C4544_04740</name>
</gene>
<feature type="transmembrane region" description="Helical" evidence="1">
    <location>
        <begin position="134"/>
        <end position="152"/>
    </location>
</feature>
<accession>A0A419DC59</accession>
<comment type="caution">
    <text evidence="3">The sequence shown here is derived from an EMBL/GenBank/DDBJ whole genome shotgun (WGS) entry which is preliminary data.</text>
</comment>
<dbReference type="Proteomes" id="UP000285655">
    <property type="component" value="Unassembled WGS sequence"/>
</dbReference>
<feature type="transmembrane region" description="Helical" evidence="1">
    <location>
        <begin position="339"/>
        <end position="358"/>
    </location>
</feature>
<dbReference type="Pfam" id="PF16401">
    <property type="entry name" value="DUF5009"/>
    <property type="match status" value="1"/>
</dbReference>
<feature type="transmembrane region" description="Helical" evidence="1">
    <location>
        <begin position="111"/>
        <end position="127"/>
    </location>
</feature>
<reference evidence="3 4" key="1">
    <citation type="journal article" date="2017" name="ISME J.">
        <title>Energy and carbon metabolisms in a deep terrestrial subsurface fluid microbial community.</title>
        <authorList>
            <person name="Momper L."/>
            <person name="Jungbluth S.P."/>
            <person name="Lee M.D."/>
            <person name="Amend J.P."/>
        </authorList>
    </citation>
    <scope>NUCLEOTIDE SEQUENCE [LARGE SCALE GENOMIC DNA]</scope>
    <source>
        <strain evidence="3">SURF_29</strain>
    </source>
</reference>
<evidence type="ECO:0000313" key="3">
    <source>
        <dbReference type="EMBL" id="RJO60620.1"/>
    </source>
</evidence>
<evidence type="ECO:0000313" key="4">
    <source>
        <dbReference type="Proteomes" id="UP000285655"/>
    </source>
</evidence>
<dbReference type="PANTHER" id="PTHR31061:SF24">
    <property type="entry name" value="LD22376P"/>
    <property type="match status" value="1"/>
</dbReference>